<gene>
    <name evidence="1" type="ORF">A2531_00865</name>
</gene>
<dbReference type="AlphaFoldDB" id="A0A1F5TQM2"/>
<protein>
    <submittedName>
        <fullName evidence="1">Uncharacterized protein</fullName>
    </submittedName>
</protein>
<dbReference type="EMBL" id="MFGO01000012">
    <property type="protein sequence ID" value="OGF41215.1"/>
    <property type="molecule type" value="Genomic_DNA"/>
</dbReference>
<evidence type="ECO:0000313" key="2">
    <source>
        <dbReference type="Proteomes" id="UP000177579"/>
    </source>
</evidence>
<organism evidence="1 2">
    <name type="scientific">Candidatus Falkowbacteria bacterium RIFOXYD2_FULL_34_120</name>
    <dbReference type="NCBI Taxonomy" id="1798007"/>
    <lineage>
        <taxon>Bacteria</taxon>
        <taxon>Candidatus Falkowiibacteriota</taxon>
    </lineage>
</organism>
<sequence>MSNTLIKIQTRTNKKTGKTFKLGKILDLETEEVLYTAEGPTHAHVKRELRKSNLIPTNVIISKKETIFTKKN</sequence>
<proteinExistence type="predicted"/>
<name>A0A1F5TQM2_9BACT</name>
<evidence type="ECO:0000313" key="1">
    <source>
        <dbReference type="EMBL" id="OGF41215.1"/>
    </source>
</evidence>
<comment type="caution">
    <text evidence="1">The sequence shown here is derived from an EMBL/GenBank/DDBJ whole genome shotgun (WGS) entry which is preliminary data.</text>
</comment>
<dbReference type="Proteomes" id="UP000177579">
    <property type="component" value="Unassembled WGS sequence"/>
</dbReference>
<reference evidence="1 2" key="1">
    <citation type="journal article" date="2016" name="Nat. Commun.">
        <title>Thousands of microbial genomes shed light on interconnected biogeochemical processes in an aquifer system.</title>
        <authorList>
            <person name="Anantharaman K."/>
            <person name="Brown C.T."/>
            <person name="Hug L.A."/>
            <person name="Sharon I."/>
            <person name="Castelle C.J."/>
            <person name="Probst A.J."/>
            <person name="Thomas B.C."/>
            <person name="Singh A."/>
            <person name="Wilkins M.J."/>
            <person name="Karaoz U."/>
            <person name="Brodie E.L."/>
            <person name="Williams K.H."/>
            <person name="Hubbard S.S."/>
            <person name="Banfield J.F."/>
        </authorList>
    </citation>
    <scope>NUCLEOTIDE SEQUENCE [LARGE SCALE GENOMIC DNA]</scope>
</reference>
<accession>A0A1F5TQM2</accession>